<comment type="caution">
    <text evidence="2">The sequence shown here is derived from an EMBL/GenBank/DDBJ whole genome shotgun (WGS) entry which is preliminary data.</text>
</comment>
<evidence type="ECO:0000256" key="1">
    <source>
        <dbReference type="SAM" id="SignalP"/>
    </source>
</evidence>
<organism evidence="2 3">
    <name type="scientific">Paractinoplanes hotanensis</name>
    <dbReference type="NCBI Taxonomy" id="2906497"/>
    <lineage>
        <taxon>Bacteria</taxon>
        <taxon>Bacillati</taxon>
        <taxon>Actinomycetota</taxon>
        <taxon>Actinomycetes</taxon>
        <taxon>Micromonosporales</taxon>
        <taxon>Micromonosporaceae</taxon>
        <taxon>Paractinoplanes</taxon>
    </lineage>
</organism>
<keyword evidence="1" id="KW-0732">Signal</keyword>
<feature type="signal peptide" evidence="1">
    <location>
        <begin position="1"/>
        <end position="26"/>
    </location>
</feature>
<evidence type="ECO:0000313" key="3">
    <source>
        <dbReference type="Proteomes" id="UP001523216"/>
    </source>
</evidence>
<evidence type="ECO:0000313" key="2">
    <source>
        <dbReference type="EMBL" id="MCM4081126.1"/>
    </source>
</evidence>
<reference evidence="2 3" key="1">
    <citation type="submission" date="2022-06" db="EMBL/GenBank/DDBJ databases">
        <title>Actinoplanes abujensis sp. nov., isolated from Nigerian arid soil.</title>
        <authorList>
            <person name="Ding P."/>
        </authorList>
    </citation>
    <scope>NUCLEOTIDE SEQUENCE [LARGE SCALE GENOMIC DNA]</scope>
    <source>
        <strain evidence="3">TRM88002</strain>
    </source>
</reference>
<feature type="chain" id="PRO_5047489815" evidence="1">
    <location>
        <begin position="27"/>
        <end position="345"/>
    </location>
</feature>
<accession>A0ABT0Y520</accession>
<keyword evidence="3" id="KW-1185">Reference proteome</keyword>
<name>A0ABT0Y520_9ACTN</name>
<dbReference type="EMBL" id="JAMQOL010000038">
    <property type="protein sequence ID" value="MCM4081126.1"/>
    <property type="molecule type" value="Genomic_DNA"/>
</dbReference>
<sequence length="345" mass="36454">MKPRMRILIVTAALVLSTGLAAPAAAVDQHSANWSMTRTVTLYYPQSSVRAAAWGALVSTNVEAAVTRFIESGFPYAKKRAALNDARNTDFCLRVLATHTAEFAPEVHAAAQYALDGGAAAREAFARTGYAAAKARDRQAREATGTQAAALEQFDRDFVVLLRDTDPGPQVRAAATYALRPAATDADLVEFFAYDWSNAAALDLEAFRIRVTDEDMRWRAGVAGLLTAAQTAEAQARELAGEAAEQARAVAARAWGEVAAQTASPRVVWADAQRVAEEQAAGWHEVAAAAGGATGLNWNVILGSAGTTAESWATEREQAAAQAAYWSDLLAEALAGQQRTTGGAA</sequence>
<gene>
    <name evidence="2" type="ORF">LXN57_26480</name>
</gene>
<proteinExistence type="predicted"/>
<protein>
    <submittedName>
        <fullName evidence="2">Uncharacterized protein</fullName>
    </submittedName>
</protein>
<dbReference type="RefSeq" id="WP_251800927.1">
    <property type="nucleotide sequence ID" value="NZ_JAMQOL010000038.1"/>
</dbReference>
<dbReference type="Proteomes" id="UP001523216">
    <property type="component" value="Unassembled WGS sequence"/>
</dbReference>